<sequence length="404" mass="43866">MIMRRTSQCGMILLAFFRSQVFTVGLAYELAVYQFGTETPASTVTAWVLPLGTDSATRTTVLLEQLLQTNDVSTYLDAAAVTETVTVTSFVTNFATAVVSASGWRVYSPDYTPRLVQECHFTSNSSGECFIESMITGNSELFSTIATLATGLEAHALFFPITTTSFTSPIASSSPTTTGSSPTTTDSSPTTTGSSPATTGSSPTTTGSSPTSFLQAPSSSQTKTKKPASSIAGIAGGITAGLITIICVAVLLWHWRRRRLLRPLQLQRLSLQRLQGSNTSSETMSKSEPMSNSVHQYQYQAPTEFHRSRRDAYDHEEIVQGSSLLPALVPNRTHRPIHWQDTVVQPEWFSEDIITTETSGEPSHLGHSEIEESPAIQHLQHGMNEILLRLGQLEQVHSPPAYVS</sequence>
<evidence type="ECO:0000256" key="2">
    <source>
        <dbReference type="SAM" id="Phobius"/>
    </source>
</evidence>
<gene>
    <name evidence="3" type="ORF">F5878DRAFT_111421</name>
</gene>
<accession>A0AA38PB06</accession>
<evidence type="ECO:0000313" key="4">
    <source>
        <dbReference type="Proteomes" id="UP001163846"/>
    </source>
</evidence>
<dbReference type="Proteomes" id="UP001163846">
    <property type="component" value="Unassembled WGS sequence"/>
</dbReference>
<name>A0AA38PB06_9AGAR</name>
<proteinExistence type="predicted"/>
<dbReference type="EMBL" id="MU806118">
    <property type="protein sequence ID" value="KAJ3839604.1"/>
    <property type="molecule type" value="Genomic_DNA"/>
</dbReference>
<comment type="caution">
    <text evidence="3">The sequence shown here is derived from an EMBL/GenBank/DDBJ whole genome shotgun (WGS) entry which is preliminary data.</text>
</comment>
<feature type="region of interest" description="Disordered" evidence="1">
    <location>
        <begin position="169"/>
        <end position="228"/>
    </location>
</feature>
<keyword evidence="2" id="KW-0472">Membrane</keyword>
<dbReference type="AlphaFoldDB" id="A0AA38PB06"/>
<protein>
    <submittedName>
        <fullName evidence="3">Uncharacterized protein</fullName>
    </submittedName>
</protein>
<organism evidence="3 4">
    <name type="scientific">Lentinula raphanica</name>
    <dbReference type="NCBI Taxonomy" id="153919"/>
    <lineage>
        <taxon>Eukaryota</taxon>
        <taxon>Fungi</taxon>
        <taxon>Dikarya</taxon>
        <taxon>Basidiomycota</taxon>
        <taxon>Agaricomycotina</taxon>
        <taxon>Agaricomycetes</taxon>
        <taxon>Agaricomycetidae</taxon>
        <taxon>Agaricales</taxon>
        <taxon>Marasmiineae</taxon>
        <taxon>Omphalotaceae</taxon>
        <taxon>Lentinula</taxon>
    </lineage>
</organism>
<keyword evidence="2" id="KW-0812">Transmembrane</keyword>
<keyword evidence="2" id="KW-1133">Transmembrane helix</keyword>
<evidence type="ECO:0000256" key="1">
    <source>
        <dbReference type="SAM" id="MobiDB-lite"/>
    </source>
</evidence>
<feature type="compositionally biased region" description="Low complexity" evidence="1">
    <location>
        <begin position="169"/>
        <end position="213"/>
    </location>
</feature>
<evidence type="ECO:0000313" key="3">
    <source>
        <dbReference type="EMBL" id="KAJ3839604.1"/>
    </source>
</evidence>
<reference evidence="3" key="1">
    <citation type="submission" date="2022-08" db="EMBL/GenBank/DDBJ databases">
        <authorList>
            <consortium name="DOE Joint Genome Institute"/>
            <person name="Min B."/>
            <person name="Riley R."/>
            <person name="Sierra-Patev S."/>
            <person name="Naranjo-Ortiz M."/>
            <person name="Looney B."/>
            <person name="Konkel Z."/>
            <person name="Slot J.C."/>
            <person name="Sakamoto Y."/>
            <person name="Steenwyk J.L."/>
            <person name="Rokas A."/>
            <person name="Carro J."/>
            <person name="Camarero S."/>
            <person name="Ferreira P."/>
            <person name="Molpeceres G."/>
            <person name="Ruiz-Duenas F.J."/>
            <person name="Serrano A."/>
            <person name="Henrissat B."/>
            <person name="Drula E."/>
            <person name="Hughes K.W."/>
            <person name="Mata J.L."/>
            <person name="Ishikawa N.K."/>
            <person name="Vargas-Isla R."/>
            <person name="Ushijima S."/>
            <person name="Smith C.A."/>
            <person name="Ahrendt S."/>
            <person name="Andreopoulos W."/>
            <person name="He G."/>
            <person name="Labutti K."/>
            <person name="Lipzen A."/>
            <person name="Ng V."/>
            <person name="Sandor L."/>
            <person name="Barry K."/>
            <person name="Martinez A.T."/>
            <person name="Xiao Y."/>
            <person name="Gibbons J.G."/>
            <person name="Terashima K."/>
            <person name="Hibbett D.S."/>
            <person name="Grigoriev I.V."/>
        </authorList>
    </citation>
    <scope>NUCLEOTIDE SEQUENCE</scope>
    <source>
        <strain evidence="3">TFB9207</strain>
    </source>
</reference>
<keyword evidence="4" id="KW-1185">Reference proteome</keyword>
<feature type="transmembrane region" description="Helical" evidence="2">
    <location>
        <begin position="231"/>
        <end position="253"/>
    </location>
</feature>